<reference evidence="2" key="4">
    <citation type="submission" date="2019-03" db="UniProtKB">
        <authorList>
            <consortium name="EnsemblPlants"/>
        </authorList>
    </citation>
    <scope>IDENTIFICATION</scope>
</reference>
<reference evidence="3" key="1">
    <citation type="journal article" date="2014" name="Science">
        <title>Ancient hybridizations among the ancestral genomes of bread wheat.</title>
        <authorList>
            <consortium name="International Wheat Genome Sequencing Consortium,"/>
            <person name="Marcussen T."/>
            <person name="Sandve S.R."/>
            <person name="Heier L."/>
            <person name="Spannagl M."/>
            <person name="Pfeifer M."/>
            <person name="Jakobsen K.S."/>
            <person name="Wulff B.B."/>
            <person name="Steuernagel B."/>
            <person name="Mayer K.F."/>
            <person name="Olsen O.A."/>
        </authorList>
    </citation>
    <scope>NUCLEOTIDE SEQUENCE [LARGE SCALE GENOMIC DNA]</scope>
    <source>
        <strain evidence="3">cv. AL8/78</strain>
    </source>
</reference>
<reference evidence="2" key="5">
    <citation type="journal article" date="2021" name="G3 (Bethesda)">
        <title>Aegilops tauschii genome assembly Aet v5.0 features greater sequence contiguity and improved annotation.</title>
        <authorList>
            <person name="Wang L."/>
            <person name="Zhu T."/>
            <person name="Rodriguez J.C."/>
            <person name="Deal K.R."/>
            <person name="Dubcovsky J."/>
            <person name="McGuire P.E."/>
            <person name="Lux T."/>
            <person name="Spannagl M."/>
            <person name="Mayer K.F.X."/>
            <person name="Baldrich P."/>
            <person name="Meyers B.C."/>
            <person name="Huo N."/>
            <person name="Gu Y.Q."/>
            <person name="Zhou H."/>
            <person name="Devos K.M."/>
            <person name="Bennetzen J.L."/>
            <person name="Unver T."/>
            <person name="Budak H."/>
            <person name="Gulick P.J."/>
            <person name="Galiba G."/>
            <person name="Kalapos B."/>
            <person name="Nelson D.R."/>
            <person name="Li P."/>
            <person name="You F.M."/>
            <person name="Luo M.C."/>
            <person name="Dvorak J."/>
        </authorList>
    </citation>
    <scope>NUCLEOTIDE SEQUENCE [LARGE SCALE GENOMIC DNA]</scope>
    <source>
        <strain evidence="2">cv. AL8/78</strain>
    </source>
</reference>
<protein>
    <submittedName>
        <fullName evidence="2">Uncharacterized protein</fullName>
    </submittedName>
</protein>
<dbReference type="Proteomes" id="UP000015105">
    <property type="component" value="Chromosome 1D"/>
</dbReference>
<dbReference type="Gramene" id="AET1Gv20478300.65">
    <property type="protein sequence ID" value="AET1Gv20478300.65"/>
    <property type="gene ID" value="AET1Gv20478300"/>
</dbReference>
<evidence type="ECO:0000313" key="3">
    <source>
        <dbReference type="Proteomes" id="UP000015105"/>
    </source>
</evidence>
<organism evidence="2 3">
    <name type="scientific">Aegilops tauschii subsp. strangulata</name>
    <name type="common">Goatgrass</name>
    <dbReference type="NCBI Taxonomy" id="200361"/>
    <lineage>
        <taxon>Eukaryota</taxon>
        <taxon>Viridiplantae</taxon>
        <taxon>Streptophyta</taxon>
        <taxon>Embryophyta</taxon>
        <taxon>Tracheophyta</taxon>
        <taxon>Spermatophyta</taxon>
        <taxon>Magnoliopsida</taxon>
        <taxon>Liliopsida</taxon>
        <taxon>Poales</taxon>
        <taxon>Poaceae</taxon>
        <taxon>BOP clade</taxon>
        <taxon>Pooideae</taxon>
        <taxon>Triticodae</taxon>
        <taxon>Triticeae</taxon>
        <taxon>Triticinae</taxon>
        <taxon>Aegilops</taxon>
    </lineage>
</organism>
<name>A0A452YNK6_AEGTS</name>
<accession>A0A452YNK6</accession>
<feature type="compositionally biased region" description="Low complexity" evidence="1">
    <location>
        <begin position="52"/>
        <end position="75"/>
    </location>
</feature>
<proteinExistence type="predicted"/>
<dbReference type="EnsemblPlants" id="AET1Gv20478300.65">
    <property type="protein sequence ID" value="AET1Gv20478300.65"/>
    <property type="gene ID" value="AET1Gv20478300"/>
</dbReference>
<sequence length="153" mass="16608">RLEEGVRRRLTLSSATDAGDAPPLPPTPLRASDSPATEDPILLGVSDDRIPRASSRSRGPARSTPSPRSSSTRDPITPDRHSSFVFMFVFDSHIQLVCSGRYIWLLAGEDLLCLLIFSALGRLIAYSFIADHKNISASSYFLLCCSSVGPRGC</sequence>
<reference evidence="3" key="2">
    <citation type="journal article" date="2017" name="Nat. Plants">
        <title>The Aegilops tauschii genome reveals multiple impacts of transposons.</title>
        <authorList>
            <person name="Zhao G."/>
            <person name="Zou C."/>
            <person name="Li K."/>
            <person name="Wang K."/>
            <person name="Li T."/>
            <person name="Gao L."/>
            <person name="Zhang X."/>
            <person name="Wang H."/>
            <person name="Yang Z."/>
            <person name="Liu X."/>
            <person name="Jiang W."/>
            <person name="Mao L."/>
            <person name="Kong X."/>
            <person name="Jiao Y."/>
            <person name="Jia J."/>
        </authorList>
    </citation>
    <scope>NUCLEOTIDE SEQUENCE [LARGE SCALE GENOMIC DNA]</scope>
    <source>
        <strain evidence="3">cv. AL8/78</strain>
    </source>
</reference>
<dbReference type="AlphaFoldDB" id="A0A452YNK6"/>
<feature type="region of interest" description="Disordered" evidence="1">
    <location>
        <begin position="1"/>
        <end position="76"/>
    </location>
</feature>
<reference evidence="2" key="3">
    <citation type="journal article" date="2017" name="Nature">
        <title>Genome sequence of the progenitor of the wheat D genome Aegilops tauschii.</title>
        <authorList>
            <person name="Luo M.C."/>
            <person name="Gu Y.Q."/>
            <person name="Puiu D."/>
            <person name="Wang H."/>
            <person name="Twardziok S.O."/>
            <person name="Deal K.R."/>
            <person name="Huo N."/>
            <person name="Zhu T."/>
            <person name="Wang L."/>
            <person name="Wang Y."/>
            <person name="McGuire P.E."/>
            <person name="Liu S."/>
            <person name="Long H."/>
            <person name="Ramasamy R.K."/>
            <person name="Rodriguez J.C."/>
            <person name="Van S.L."/>
            <person name="Yuan L."/>
            <person name="Wang Z."/>
            <person name="Xia Z."/>
            <person name="Xiao L."/>
            <person name="Anderson O.D."/>
            <person name="Ouyang S."/>
            <person name="Liang Y."/>
            <person name="Zimin A.V."/>
            <person name="Pertea G."/>
            <person name="Qi P."/>
            <person name="Bennetzen J.L."/>
            <person name="Dai X."/>
            <person name="Dawson M.W."/>
            <person name="Muller H.G."/>
            <person name="Kugler K."/>
            <person name="Rivarola-Duarte L."/>
            <person name="Spannagl M."/>
            <person name="Mayer K.F.X."/>
            <person name="Lu F.H."/>
            <person name="Bevan M.W."/>
            <person name="Leroy P."/>
            <person name="Li P."/>
            <person name="You F.M."/>
            <person name="Sun Q."/>
            <person name="Liu Z."/>
            <person name="Lyons E."/>
            <person name="Wicker T."/>
            <person name="Salzberg S.L."/>
            <person name="Devos K.M."/>
            <person name="Dvorak J."/>
        </authorList>
    </citation>
    <scope>NUCLEOTIDE SEQUENCE [LARGE SCALE GENOMIC DNA]</scope>
    <source>
        <strain evidence="2">cv. AL8/78</strain>
    </source>
</reference>
<keyword evidence="3" id="KW-1185">Reference proteome</keyword>
<evidence type="ECO:0000313" key="2">
    <source>
        <dbReference type="EnsemblPlants" id="AET1Gv20478300.65"/>
    </source>
</evidence>
<evidence type="ECO:0000256" key="1">
    <source>
        <dbReference type="SAM" id="MobiDB-lite"/>
    </source>
</evidence>